<keyword evidence="3" id="KW-0479">Metal-binding</keyword>
<evidence type="ECO:0000256" key="1">
    <source>
        <dbReference type="ARBA" id="ARBA00001954"/>
    </source>
</evidence>
<dbReference type="Gene3D" id="3.10.180.10">
    <property type="entry name" value="2,3-Dihydroxybiphenyl 1,2-Dioxygenase, domain 1"/>
    <property type="match status" value="2"/>
</dbReference>
<gene>
    <name evidence="10" type="ordered locus">Swit_4902</name>
</gene>
<name>A0A9J9LGE5_RHIWR</name>
<dbReference type="KEGG" id="swi:Swit_4902"/>
<evidence type="ECO:0000256" key="7">
    <source>
        <dbReference type="ARBA" id="ARBA00023004"/>
    </source>
</evidence>
<evidence type="ECO:0000256" key="4">
    <source>
        <dbReference type="ARBA" id="ARBA00022797"/>
    </source>
</evidence>
<protein>
    <submittedName>
        <fullName evidence="10">Glyoxalase/bleomycin resistance protein/dioxygenase</fullName>
    </submittedName>
</protein>
<dbReference type="CDD" id="cd07252">
    <property type="entry name" value="BphC1-RGP6_N_like"/>
    <property type="match status" value="1"/>
</dbReference>
<keyword evidence="7 8" id="KW-0408">Iron</keyword>
<keyword evidence="6 8" id="KW-0560">Oxidoreductase</keyword>
<sequence length="294" mass="32278">MSVKQLGYLIFECRADVLEQMVVVYQDIIGAVVERDEGGRALVRLDGRPFRIRLDPGPANRLAAIGWNVDPSDLAAIAEQVEKACYSVVTADAELAADRAAAQVRQFADNDGFTHELYVESSFPTDPVLESLFVCGEEANGIFGLGHLVVIVADRAKTQSFFTDVLGFGLSDRVTWPEADIFFLHCNQRHHTVALSAPALGLKPGMVHHLMLEAKSKEQVDRAFAAVKRLGYDVLMTIGQHSNDKVYSFYMMAPAGFAVELGFGGQVIGDLESWHVGFYDAPSIWGHELQLPAH</sequence>
<evidence type="ECO:0000313" key="10">
    <source>
        <dbReference type="EMBL" id="ABQ71524.1"/>
    </source>
</evidence>
<keyword evidence="4 8" id="KW-0058">Aromatic hydrocarbons catabolism</keyword>
<dbReference type="PROSITE" id="PS00082">
    <property type="entry name" value="EXTRADIOL_DIOXYGENAS"/>
    <property type="match status" value="1"/>
</dbReference>
<dbReference type="SUPFAM" id="SSF54593">
    <property type="entry name" value="Glyoxalase/Bleomycin resistance protein/Dihydroxybiphenyl dioxygenase"/>
    <property type="match status" value="2"/>
</dbReference>
<evidence type="ECO:0000256" key="8">
    <source>
        <dbReference type="RuleBase" id="RU000683"/>
    </source>
</evidence>
<dbReference type="EMBL" id="CP000701">
    <property type="protein sequence ID" value="ABQ71524.1"/>
    <property type="molecule type" value="Genomic_DNA"/>
</dbReference>
<dbReference type="InterPro" id="IPR029068">
    <property type="entry name" value="Glyas_Bleomycin-R_OHBP_Dase"/>
</dbReference>
<keyword evidence="5 8" id="KW-0223">Dioxygenase</keyword>
<dbReference type="PROSITE" id="PS51819">
    <property type="entry name" value="VOC"/>
    <property type="match status" value="2"/>
</dbReference>
<evidence type="ECO:0000313" key="11">
    <source>
        <dbReference type="Proteomes" id="UP000001989"/>
    </source>
</evidence>
<dbReference type="InterPro" id="IPR000486">
    <property type="entry name" value="Xdiol_ring_cleave_dOase_1/2"/>
</dbReference>
<evidence type="ECO:0000256" key="3">
    <source>
        <dbReference type="ARBA" id="ARBA00022723"/>
    </source>
</evidence>
<dbReference type="Pfam" id="PF00903">
    <property type="entry name" value="Glyoxalase"/>
    <property type="match status" value="1"/>
</dbReference>
<dbReference type="GO" id="GO:0051213">
    <property type="term" value="F:dioxygenase activity"/>
    <property type="evidence" value="ECO:0007669"/>
    <property type="project" value="UniProtKB-KW"/>
</dbReference>
<reference evidence="10 11" key="1">
    <citation type="journal article" date="2010" name="J. Bacteriol.">
        <title>Genome sequence of the dioxin-mineralizing bacterium Sphingomonas wittichii RW1.</title>
        <authorList>
            <person name="Miller T.R."/>
            <person name="Delcher A.L."/>
            <person name="Salzberg S.L."/>
            <person name="Saunders E."/>
            <person name="Detter J.C."/>
            <person name="Halden R.U."/>
        </authorList>
    </citation>
    <scope>NUCLEOTIDE SEQUENCE [LARGE SCALE GENOMIC DNA]</scope>
    <source>
        <strain evidence="11">DSM 6014 / CCUG 31198 / JCM 15750 / NBRC 105917 / EY 4224 / RW1</strain>
    </source>
</reference>
<dbReference type="Proteomes" id="UP000001989">
    <property type="component" value="Plasmid pSWIT02"/>
</dbReference>
<dbReference type="InterPro" id="IPR004360">
    <property type="entry name" value="Glyas_Fos-R_dOase_dom"/>
</dbReference>
<accession>A0A9J9LGE5</accession>
<dbReference type="AlphaFoldDB" id="A0A9J9LGE5"/>
<dbReference type="OrthoDB" id="9803142at2"/>
<keyword evidence="10" id="KW-0614">Plasmid</keyword>
<dbReference type="GO" id="GO:0008198">
    <property type="term" value="F:ferrous iron binding"/>
    <property type="evidence" value="ECO:0007669"/>
    <property type="project" value="InterPro"/>
</dbReference>
<keyword evidence="11" id="KW-1185">Reference proteome</keyword>
<proteinExistence type="inferred from homology"/>
<comment type="similarity">
    <text evidence="2 8">Belongs to the extradiol ring-cleavage dioxygenase family.</text>
</comment>
<feature type="domain" description="VOC" evidence="9">
    <location>
        <begin position="7"/>
        <end position="120"/>
    </location>
</feature>
<comment type="cofactor">
    <cofactor evidence="1 8">
        <name>Fe(2+)</name>
        <dbReference type="ChEBI" id="CHEBI:29033"/>
    </cofactor>
</comment>
<dbReference type="SMR" id="A0A9J9LGE5"/>
<geneLocation type="plasmid" evidence="10 11">
    <name>pSWIT02</name>
</geneLocation>
<feature type="domain" description="VOC" evidence="9">
    <location>
        <begin position="144"/>
        <end position="264"/>
    </location>
</feature>
<evidence type="ECO:0000256" key="5">
    <source>
        <dbReference type="ARBA" id="ARBA00022964"/>
    </source>
</evidence>
<organism evidence="10 11">
    <name type="scientific">Rhizorhabdus wittichii (strain DSM 6014 / CCUG 31198 / JCM 15750 / NBRC 105917 / EY 4224 / RW1)</name>
    <name type="common">Sphingomonas wittichii</name>
    <dbReference type="NCBI Taxonomy" id="392499"/>
    <lineage>
        <taxon>Bacteria</taxon>
        <taxon>Pseudomonadati</taxon>
        <taxon>Pseudomonadota</taxon>
        <taxon>Alphaproteobacteria</taxon>
        <taxon>Sphingomonadales</taxon>
        <taxon>Sphingomonadaceae</taxon>
        <taxon>Rhizorhabdus</taxon>
    </lineage>
</organism>
<evidence type="ECO:0000259" key="9">
    <source>
        <dbReference type="PROSITE" id="PS51819"/>
    </source>
</evidence>
<dbReference type="InterPro" id="IPR037523">
    <property type="entry name" value="VOC_core"/>
</dbReference>
<evidence type="ECO:0000256" key="6">
    <source>
        <dbReference type="ARBA" id="ARBA00023002"/>
    </source>
</evidence>
<evidence type="ECO:0000256" key="2">
    <source>
        <dbReference type="ARBA" id="ARBA00008784"/>
    </source>
</evidence>
<dbReference type="CDD" id="cd07237">
    <property type="entry name" value="BphC1-RGP6_C_like"/>
    <property type="match status" value="1"/>
</dbReference>